<dbReference type="InterPro" id="IPR017045">
    <property type="entry name" value="Malt_Pase/Glycosyl_Hdrlase"/>
</dbReference>
<dbReference type="GO" id="GO:0005975">
    <property type="term" value="P:carbohydrate metabolic process"/>
    <property type="evidence" value="ECO:0007669"/>
    <property type="project" value="InterPro"/>
</dbReference>
<keyword evidence="9" id="KW-0378">Hydrolase</keyword>
<evidence type="ECO:0000256" key="4">
    <source>
        <dbReference type="PIRSR" id="PIRSR036289-50"/>
    </source>
</evidence>
<dbReference type="Gene3D" id="1.50.10.10">
    <property type="match status" value="1"/>
</dbReference>
<dbReference type="InterPro" id="IPR005196">
    <property type="entry name" value="Glyco_hydro_65_N"/>
</dbReference>
<dbReference type="InterPro" id="IPR005195">
    <property type="entry name" value="Glyco_hydro_65_M"/>
</dbReference>
<dbReference type="InterPro" id="IPR005194">
    <property type="entry name" value="Glyco_hydro_65_C"/>
</dbReference>
<evidence type="ECO:0000313" key="10">
    <source>
        <dbReference type="Proteomes" id="UP000248918"/>
    </source>
</evidence>
<dbReference type="EMBL" id="QLTK01000003">
    <property type="protein sequence ID" value="RAS37515.1"/>
    <property type="molecule type" value="Genomic_DNA"/>
</dbReference>
<feature type="domain" description="Glycoside hydrolase family 65 central catalytic" evidence="6">
    <location>
        <begin position="305"/>
        <end position="679"/>
    </location>
</feature>
<dbReference type="InterPro" id="IPR037018">
    <property type="entry name" value="GH65_N"/>
</dbReference>
<feature type="binding site" evidence="5">
    <location>
        <begin position="591"/>
        <end position="592"/>
    </location>
    <ligand>
        <name>substrate</name>
    </ligand>
</feature>
<dbReference type="GO" id="GO:0016757">
    <property type="term" value="F:glycosyltransferase activity"/>
    <property type="evidence" value="ECO:0007669"/>
    <property type="project" value="UniProtKB-KW"/>
</dbReference>
<dbReference type="GO" id="GO:0030246">
    <property type="term" value="F:carbohydrate binding"/>
    <property type="evidence" value="ECO:0007669"/>
    <property type="project" value="InterPro"/>
</dbReference>
<reference evidence="9 10" key="1">
    <citation type="submission" date="2018-06" db="EMBL/GenBank/DDBJ databases">
        <title>Genomic Encyclopedia of Type Strains, Phase III (KMG-III): the genomes of soil and plant-associated and newly described type strains.</title>
        <authorList>
            <person name="Whitman W."/>
        </authorList>
    </citation>
    <scope>NUCLEOTIDE SEQUENCE [LARGE SCALE GENOMIC DNA]</scope>
    <source>
        <strain evidence="9 10">LMG 23644</strain>
    </source>
</reference>
<comment type="similarity">
    <text evidence="1">Belongs to the glycosyl hydrolase 65 family.</text>
</comment>
<evidence type="ECO:0000256" key="1">
    <source>
        <dbReference type="ARBA" id="ARBA00006768"/>
    </source>
</evidence>
<comment type="caution">
    <text evidence="9">The sequence shown here is derived from an EMBL/GenBank/DDBJ whole genome shotgun (WGS) entry which is preliminary data.</text>
</comment>
<organism evidence="9 10">
    <name type="scientific">Paraburkholderia bryophila</name>
    <dbReference type="NCBI Taxonomy" id="420952"/>
    <lineage>
        <taxon>Bacteria</taxon>
        <taxon>Pseudomonadati</taxon>
        <taxon>Pseudomonadota</taxon>
        <taxon>Betaproteobacteria</taxon>
        <taxon>Burkholderiales</taxon>
        <taxon>Burkholderiaceae</taxon>
        <taxon>Paraburkholderia</taxon>
    </lineage>
</organism>
<dbReference type="PIRSF" id="PIRSF036289">
    <property type="entry name" value="Glycosyl_hydrolase_malt_phosph"/>
    <property type="match status" value="1"/>
</dbReference>
<dbReference type="Proteomes" id="UP000248918">
    <property type="component" value="Unassembled WGS sequence"/>
</dbReference>
<dbReference type="PANTHER" id="PTHR11051">
    <property type="entry name" value="GLYCOSYL HYDROLASE-RELATED"/>
    <property type="match status" value="1"/>
</dbReference>
<dbReference type="RefSeq" id="WP_244146880.1">
    <property type="nucleotide sequence ID" value="NZ_CADFFP010000002.1"/>
</dbReference>
<dbReference type="InterPro" id="IPR008928">
    <property type="entry name" value="6-hairpin_glycosidase_sf"/>
</dbReference>
<proteinExistence type="inferred from homology"/>
<feature type="domain" description="Glycoside hydrolase family 65 C-terminal" evidence="7">
    <location>
        <begin position="692"/>
        <end position="751"/>
    </location>
</feature>
<gene>
    <name evidence="9" type="ORF">BX591_103369</name>
</gene>
<dbReference type="Pfam" id="PF03636">
    <property type="entry name" value="Glyco_hydro_65N"/>
    <property type="match status" value="1"/>
</dbReference>
<keyword evidence="3" id="KW-0808">Transferase</keyword>
<dbReference type="Gene3D" id="2.70.98.40">
    <property type="entry name" value="Glycoside hydrolase, family 65, N-terminal domain"/>
    <property type="match status" value="1"/>
</dbReference>
<dbReference type="Pfam" id="PF03633">
    <property type="entry name" value="Glyco_hydro_65C"/>
    <property type="match status" value="1"/>
</dbReference>
<evidence type="ECO:0000259" key="6">
    <source>
        <dbReference type="Pfam" id="PF03632"/>
    </source>
</evidence>
<dbReference type="SUPFAM" id="SSF48208">
    <property type="entry name" value="Six-hairpin glycosidases"/>
    <property type="match status" value="1"/>
</dbReference>
<dbReference type="Gene3D" id="2.60.420.10">
    <property type="entry name" value="Maltose phosphorylase, domain 3"/>
    <property type="match status" value="1"/>
</dbReference>
<sequence>MKSPEQLDQVMRPTADSSWIVLEEGYDSLLERSRAARFAISNGLFGVRGARAIHRGGRWVANSRTLVAGLFDKAGEDPDIPRLAVAPDWMKIRILLQGEPLIHHIDDTRWQETILDMRRGAVIGKGCLSNASASGVKLRSFHIASLGQRAIGMQIIVLEMEQGGIEVTLEASIDAVDIGLLSDRAEHGLSVWRGESSGTRLAVATAVSLQIDRRLVPSTVCGLSQWSWKWTSSPGQVICLARTVAITRAGKNDIDPARGAQEALESAQILGWPAVVAAHERAWDNRWACSDVEVEGDPVAQQALRFALYHLNGAANPADEHVSIAARALTGDDYHGHVFWDTEIYLLPFYTLTWPQAARALLMYRFHTLGGARAKAAAMGWQGALYAWESADTGVETCPSQVVGPDRKLVDVNCGKQEQHISADIAYAVWQYWHITGDDAFLREAGAEILLETARFWASRATMETDGHCHIRGVIGPDEYHESIDDNAFTNVMARWNIRRAIETAALLRERWPESWRRLSVQLKLDEAELQRWGEVAEAIATGFDSNTGLFEQFAGFFTLEDIDVAAYAGRSVPIDVVLGRERTQRSQVVKQADVVALLALLPAEFPGGGAARNFEYYASRCGHGSSLSRATHGIVAARLGDTETALDFFRKTSAIDLDDRHAAMEGGVHIASLGGIWMMAVLGFAGLSFGSDHLALAPMLPAAWKSLSFTVQWRSRCLKIRISEPTAIVHIAMEAGDPMKVLVNGEMFTLSRAEPLQVKIKTLTDAVS</sequence>
<evidence type="ECO:0000259" key="7">
    <source>
        <dbReference type="Pfam" id="PF03633"/>
    </source>
</evidence>
<dbReference type="GO" id="GO:0004553">
    <property type="term" value="F:hydrolase activity, hydrolyzing O-glycosyl compounds"/>
    <property type="evidence" value="ECO:0007669"/>
    <property type="project" value="TreeGrafter"/>
</dbReference>
<evidence type="ECO:0000256" key="5">
    <source>
        <dbReference type="PIRSR" id="PIRSR036289-51"/>
    </source>
</evidence>
<accession>A0A329D4I1</accession>
<keyword evidence="2" id="KW-0328">Glycosyltransferase</keyword>
<protein>
    <submittedName>
        <fullName evidence="9">Trehalose/maltose hydrolase-like predicted phosphorylase</fullName>
    </submittedName>
</protein>
<evidence type="ECO:0000256" key="2">
    <source>
        <dbReference type="ARBA" id="ARBA00022676"/>
    </source>
</evidence>
<name>A0A329D4I1_9BURK</name>
<dbReference type="Pfam" id="PF03632">
    <property type="entry name" value="Glyco_hydro_65m"/>
    <property type="match status" value="1"/>
</dbReference>
<dbReference type="InterPro" id="IPR011013">
    <property type="entry name" value="Gal_mutarotase_sf_dom"/>
</dbReference>
<dbReference type="InterPro" id="IPR012341">
    <property type="entry name" value="6hp_glycosidase-like_sf"/>
</dbReference>
<evidence type="ECO:0000313" key="9">
    <source>
        <dbReference type="EMBL" id="RAS37515.1"/>
    </source>
</evidence>
<evidence type="ECO:0000256" key="3">
    <source>
        <dbReference type="ARBA" id="ARBA00022679"/>
    </source>
</evidence>
<feature type="domain" description="Glycoside hydrolase family 65 N-terminal" evidence="8">
    <location>
        <begin position="23"/>
        <end position="247"/>
    </location>
</feature>
<evidence type="ECO:0000259" key="8">
    <source>
        <dbReference type="Pfam" id="PF03636"/>
    </source>
</evidence>
<feature type="active site" description="Proton donor" evidence="4">
    <location>
        <position position="479"/>
    </location>
</feature>
<dbReference type="AlphaFoldDB" id="A0A329D4I1"/>
<dbReference type="SUPFAM" id="SSF74650">
    <property type="entry name" value="Galactose mutarotase-like"/>
    <property type="match status" value="1"/>
</dbReference>
<feature type="binding site" evidence="5">
    <location>
        <begin position="340"/>
        <end position="341"/>
    </location>
    <ligand>
        <name>substrate</name>
    </ligand>
</feature>
<dbReference type="PANTHER" id="PTHR11051:SF8">
    <property type="entry name" value="PROTEIN-GLUCOSYLGALACTOSYLHYDROXYLYSINE GLUCOSIDASE"/>
    <property type="match status" value="1"/>
</dbReference>